<dbReference type="GO" id="GO:0004519">
    <property type="term" value="F:endonuclease activity"/>
    <property type="evidence" value="ECO:0007669"/>
    <property type="project" value="UniProtKB-KW"/>
</dbReference>
<feature type="non-terminal residue" evidence="3">
    <location>
        <position position="398"/>
    </location>
</feature>
<dbReference type="InterPro" id="IPR005135">
    <property type="entry name" value="Endo/exonuclease/phosphatase"/>
</dbReference>
<feature type="compositionally biased region" description="Polar residues" evidence="1">
    <location>
        <begin position="371"/>
        <end position="387"/>
    </location>
</feature>
<protein>
    <submittedName>
        <fullName evidence="3">Endonuclease/exonuclease/phosphatase</fullName>
    </submittedName>
</protein>
<accession>A0A5E4MHN0</accession>
<sequence>MDSRSVKLSRCKIAPHSDVRVGATLQDACDKNKMQRIGTWNVRTMLKTGKLENIKIEMKRLDIDILGLCEIRWPDNSDFWLDDTRVIHTNSTKGQTGVGFAINKKWGTRVTNVVTYSSRLCLVKMESTPNNLAIIQVYMPTSKANDEEVEEVYAGIEELLKHTKPHDNVITMGDFNAIVGEGREGREVGDFGLGKRNERRERVVEFCRENGMIITNTRFQNPKRRIYTWKMPGNIARYQIDYILVKNRFKNQVKFCKAYPSADCDSDHNLVRAKCELRYKKPQRPKVQQEKYSVRLLRRAEVVEQYGRYMDIEYQKGNVDDPLNKKWENIKTAIKKASDTMLTKKEKKEPRKAWINKEIVKLIDKRRKYKNNNTREGQQKYRQLRNQVNREARKAKEE</sequence>
<proteinExistence type="predicted"/>
<gene>
    <name evidence="3" type="ORF">CINCED_3A007287</name>
</gene>
<evidence type="ECO:0000313" key="3">
    <source>
        <dbReference type="EMBL" id="VVC31046.1"/>
    </source>
</evidence>
<keyword evidence="3" id="KW-0269">Exonuclease</keyword>
<reference evidence="3 4" key="1">
    <citation type="submission" date="2019-08" db="EMBL/GenBank/DDBJ databases">
        <authorList>
            <person name="Alioto T."/>
            <person name="Alioto T."/>
            <person name="Gomez Garrido J."/>
        </authorList>
    </citation>
    <scope>NUCLEOTIDE SEQUENCE [LARGE SCALE GENOMIC DNA]</scope>
</reference>
<organism evidence="3 4">
    <name type="scientific">Cinara cedri</name>
    <dbReference type="NCBI Taxonomy" id="506608"/>
    <lineage>
        <taxon>Eukaryota</taxon>
        <taxon>Metazoa</taxon>
        <taxon>Ecdysozoa</taxon>
        <taxon>Arthropoda</taxon>
        <taxon>Hexapoda</taxon>
        <taxon>Insecta</taxon>
        <taxon>Pterygota</taxon>
        <taxon>Neoptera</taxon>
        <taxon>Paraneoptera</taxon>
        <taxon>Hemiptera</taxon>
        <taxon>Sternorrhyncha</taxon>
        <taxon>Aphidomorpha</taxon>
        <taxon>Aphidoidea</taxon>
        <taxon>Aphididae</taxon>
        <taxon>Lachninae</taxon>
        <taxon>Cinara</taxon>
    </lineage>
</organism>
<dbReference type="AlphaFoldDB" id="A0A5E4MHN0"/>
<dbReference type="InterPro" id="IPR027124">
    <property type="entry name" value="Swc5/CFDP1/2"/>
</dbReference>
<dbReference type="Proteomes" id="UP000325440">
    <property type="component" value="Unassembled WGS sequence"/>
</dbReference>
<evidence type="ECO:0000256" key="1">
    <source>
        <dbReference type="SAM" id="MobiDB-lite"/>
    </source>
</evidence>
<keyword evidence="3" id="KW-0378">Hydrolase</keyword>
<evidence type="ECO:0000259" key="2">
    <source>
        <dbReference type="Pfam" id="PF03372"/>
    </source>
</evidence>
<dbReference type="Pfam" id="PF03372">
    <property type="entry name" value="Exo_endo_phos"/>
    <property type="match status" value="1"/>
</dbReference>
<dbReference type="Gene3D" id="3.60.10.10">
    <property type="entry name" value="Endonuclease/exonuclease/phosphatase"/>
    <property type="match status" value="1"/>
</dbReference>
<dbReference type="GO" id="GO:0004527">
    <property type="term" value="F:exonuclease activity"/>
    <property type="evidence" value="ECO:0007669"/>
    <property type="project" value="UniProtKB-KW"/>
</dbReference>
<keyword evidence="3" id="KW-0540">Nuclease</keyword>
<dbReference type="InterPro" id="IPR036691">
    <property type="entry name" value="Endo/exonu/phosph_ase_sf"/>
</dbReference>
<feature type="domain" description="Endonuclease/exonuclease/phosphatase" evidence="2">
    <location>
        <begin position="38"/>
        <end position="268"/>
    </location>
</feature>
<feature type="region of interest" description="Disordered" evidence="1">
    <location>
        <begin position="366"/>
        <end position="398"/>
    </location>
</feature>
<keyword evidence="3" id="KW-0255">Endonuclease</keyword>
<keyword evidence="4" id="KW-1185">Reference proteome</keyword>
<dbReference type="CDD" id="cd09076">
    <property type="entry name" value="L1-EN"/>
    <property type="match status" value="1"/>
</dbReference>
<evidence type="ECO:0000313" key="4">
    <source>
        <dbReference type="Proteomes" id="UP000325440"/>
    </source>
</evidence>
<dbReference type="PANTHER" id="PTHR23227:SF67">
    <property type="entry name" value="CRANIOFACIAL DEVELOPMENT PROTEIN 2-LIKE"/>
    <property type="match status" value="1"/>
</dbReference>
<name>A0A5E4MHN0_9HEMI</name>
<dbReference type="SUPFAM" id="SSF56219">
    <property type="entry name" value="DNase I-like"/>
    <property type="match status" value="1"/>
</dbReference>
<dbReference type="PANTHER" id="PTHR23227">
    <property type="entry name" value="BUCENTAUR RELATED"/>
    <property type="match status" value="1"/>
</dbReference>
<dbReference type="OrthoDB" id="6614020at2759"/>
<dbReference type="EMBL" id="CABPRJ010000565">
    <property type="protein sequence ID" value="VVC31046.1"/>
    <property type="molecule type" value="Genomic_DNA"/>
</dbReference>
<feature type="compositionally biased region" description="Basic and acidic residues" evidence="1">
    <location>
        <begin position="388"/>
        <end position="398"/>
    </location>
</feature>